<feature type="transmembrane region" description="Helical" evidence="6">
    <location>
        <begin position="55"/>
        <end position="75"/>
    </location>
</feature>
<dbReference type="EMBL" id="JEOB01000002">
    <property type="protein sequence ID" value="EXM39349.1"/>
    <property type="molecule type" value="Genomic_DNA"/>
</dbReference>
<dbReference type="GO" id="GO:0005886">
    <property type="term" value="C:plasma membrane"/>
    <property type="evidence" value="ECO:0007669"/>
    <property type="project" value="UniProtKB-SubCell"/>
</dbReference>
<feature type="transmembrane region" description="Helical" evidence="6">
    <location>
        <begin position="281"/>
        <end position="307"/>
    </location>
</feature>
<accession>A0A011UFD0</accession>
<dbReference type="PATRIC" id="fig|1341156.4.peg.1470"/>
<evidence type="ECO:0000256" key="3">
    <source>
        <dbReference type="ARBA" id="ARBA00022692"/>
    </source>
</evidence>
<feature type="transmembrane region" description="Helical" evidence="6">
    <location>
        <begin position="105"/>
        <end position="126"/>
    </location>
</feature>
<keyword evidence="2" id="KW-1003">Cell membrane</keyword>
<keyword evidence="3 6" id="KW-0812">Transmembrane</keyword>
<comment type="caution">
    <text evidence="7">The sequence shown here is derived from an EMBL/GenBank/DDBJ whole genome shotgun (WGS) entry which is preliminary data.</text>
</comment>
<dbReference type="PANTHER" id="PTHR32196:SF63">
    <property type="entry name" value="INNER MEMBRANE ABC TRANSPORTER PERMEASE PROTEIN YJFF"/>
    <property type="match status" value="1"/>
</dbReference>
<feature type="transmembrane region" description="Helical" evidence="6">
    <location>
        <begin position="189"/>
        <end position="209"/>
    </location>
</feature>
<dbReference type="PANTHER" id="PTHR32196">
    <property type="entry name" value="ABC TRANSPORTER PERMEASE PROTEIN YPHD-RELATED-RELATED"/>
    <property type="match status" value="1"/>
</dbReference>
<keyword evidence="5 6" id="KW-0472">Membrane</keyword>
<evidence type="ECO:0000256" key="2">
    <source>
        <dbReference type="ARBA" id="ARBA00022475"/>
    </source>
</evidence>
<dbReference type="InterPro" id="IPR001851">
    <property type="entry name" value="ABC_transp_permease"/>
</dbReference>
<feature type="transmembrane region" description="Helical" evidence="6">
    <location>
        <begin position="239"/>
        <end position="260"/>
    </location>
</feature>
<name>A0A011UFD0_RUMAL</name>
<keyword evidence="8" id="KW-1185">Reference proteome</keyword>
<dbReference type="OrthoDB" id="9813906at2"/>
<dbReference type="GO" id="GO:0022857">
    <property type="term" value="F:transmembrane transporter activity"/>
    <property type="evidence" value="ECO:0007669"/>
    <property type="project" value="InterPro"/>
</dbReference>
<evidence type="ECO:0000256" key="4">
    <source>
        <dbReference type="ARBA" id="ARBA00022989"/>
    </source>
</evidence>
<evidence type="ECO:0000313" key="8">
    <source>
        <dbReference type="Proteomes" id="UP000021369"/>
    </source>
</evidence>
<comment type="subcellular location">
    <subcellularLocation>
        <location evidence="1">Cell membrane</location>
        <topology evidence="1">Multi-pass membrane protein</topology>
    </subcellularLocation>
</comment>
<gene>
    <name evidence="7" type="ORF">RASY3_05260</name>
</gene>
<sequence length="354" mass="37630">MSRFNRRGGGELKAPTKMTDTNLLTMITICVFVAMYIFAVLFLKKGFLKPQTFFNILNANAALIILACGMSLVMITGGIDISVGGVTALVSMSCAVYLDHKGGSLLMAVLMAVGIGLAFGIVQGYLVAYLEIQPFIVTLAGMFFARGATTIVYNKPFNVANEDFVKLKATRILIPYLGTYNKRGKYIPAYIEIGVIVAIALAILLFVLLKWAKPGRNFYAVGGNRQSALMLGVNVKRTIFFSHLICGLMAGIGGFVYFMHVGSGSPQHASGAEMNAIASSIIGGTMLTGGVGNIIGTVFGVLSLALIQNIVSSAGLDDAWWTGITVAGMLCIFLVVQSIIIARRKKANAAAAKQ</sequence>
<protein>
    <submittedName>
        <fullName evidence="7">ABC transporter permease</fullName>
    </submittedName>
</protein>
<reference evidence="7 8" key="1">
    <citation type="submission" date="2013-06" db="EMBL/GenBank/DDBJ databases">
        <title>Rumen cellulosomics: divergent fiber-degrading strategies revealed by comparative genome-wide analysis of six Ruminococcal strains.</title>
        <authorList>
            <person name="Dassa B."/>
            <person name="Borovok I."/>
            <person name="Lamed R."/>
            <person name="Flint H."/>
            <person name="Yeoman C.J."/>
            <person name="White B."/>
            <person name="Bayer E.A."/>
        </authorList>
    </citation>
    <scope>NUCLEOTIDE SEQUENCE [LARGE SCALE GENOMIC DNA]</scope>
    <source>
        <strain evidence="7 8">SY3</strain>
    </source>
</reference>
<proteinExistence type="predicted"/>
<dbReference type="CDD" id="cd06579">
    <property type="entry name" value="TM_PBP1_transp_AraH_like"/>
    <property type="match status" value="1"/>
</dbReference>
<evidence type="ECO:0000256" key="6">
    <source>
        <dbReference type="SAM" id="Phobius"/>
    </source>
</evidence>
<dbReference type="AlphaFoldDB" id="A0A011UFD0"/>
<dbReference type="Proteomes" id="UP000021369">
    <property type="component" value="Unassembled WGS sequence"/>
</dbReference>
<evidence type="ECO:0000256" key="5">
    <source>
        <dbReference type="ARBA" id="ARBA00023136"/>
    </source>
</evidence>
<feature type="transmembrane region" description="Helical" evidence="6">
    <location>
        <begin position="23"/>
        <end position="43"/>
    </location>
</feature>
<dbReference type="RefSeq" id="WP_037285817.1">
    <property type="nucleotide sequence ID" value="NZ_JEOB01000002.1"/>
</dbReference>
<feature type="transmembrane region" description="Helical" evidence="6">
    <location>
        <begin position="319"/>
        <end position="342"/>
    </location>
</feature>
<keyword evidence="4 6" id="KW-1133">Transmembrane helix</keyword>
<feature type="transmembrane region" description="Helical" evidence="6">
    <location>
        <begin position="132"/>
        <end position="153"/>
    </location>
</feature>
<organism evidence="7 8">
    <name type="scientific">Ruminococcus albus SY3</name>
    <dbReference type="NCBI Taxonomy" id="1341156"/>
    <lineage>
        <taxon>Bacteria</taxon>
        <taxon>Bacillati</taxon>
        <taxon>Bacillota</taxon>
        <taxon>Clostridia</taxon>
        <taxon>Eubacteriales</taxon>
        <taxon>Oscillospiraceae</taxon>
        <taxon>Ruminococcus</taxon>
    </lineage>
</organism>
<dbReference type="Pfam" id="PF02653">
    <property type="entry name" value="BPD_transp_2"/>
    <property type="match status" value="1"/>
</dbReference>
<evidence type="ECO:0000256" key="1">
    <source>
        <dbReference type="ARBA" id="ARBA00004651"/>
    </source>
</evidence>
<evidence type="ECO:0000313" key="7">
    <source>
        <dbReference type="EMBL" id="EXM39349.1"/>
    </source>
</evidence>